<dbReference type="AlphaFoldDB" id="A0A3M9ME19"/>
<organism evidence="2 3">
    <name type="scientific">Flexivirga caeni</name>
    <dbReference type="NCBI Taxonomy" id="2294115"/>
    <lineage>
        <taxon>Bacteria</taxon>
        <taxon>Bacillati</taxon>
        <taxon>Actinomycetota</taxon>
        <taxon>Actinomycetes</taxon>
        <taxon>Micrococcales</taxon>
        <taxon>Dermacoccaceae</taxon>
        <taxon>Flexivirga</taxon>
    </lineage>
</organism>
<evidence type="ECO:0000259" key="1">
    <source>
        <dbReference type="Pfam" id="PF04321"/>
    </source>
</evidence>
<name>A0A3M9ME19_9MICO</name>
<dbReference type="InterPro" id="IPR029903">
    <property type="entry name" value="RmlD-like-bd"/>
</dbReference>
<dbReference type="SUPFAM" id="SSF51735">
    <property type="entry name" value="NAD(P)-binding Rossmann-fold domains"/>
    <property type="match status" value="1"/>
</dbReference>
<dbReference type="EMBL" id="RJJQ01000006">
    <property type="protein sequence ID" value="RNI23083.1"/>
    <property type="molecule type" value="Genomic_DNA"/>
</dbReference>
<dbReference type="Pfam" id="PF04321">
    <property type="entry name" value="RmlD_sub_bind"/>
    <property type="match status" value="1"/>
</dbReference>
<gene>
    <name evidence="2" type="ORF">EFY87_07920</name>
</gene>
<dbReference type="OrthoDB" id="9803892at2"/>
<keyword evidence="3" id="KW-1185">Reference proteome</keyword>
<comment type="caution">
    <text evidence="2">The sequence shown here is derived from an EMBL/GenBank/DDBJ whole genome shotgun (WGS) entry which is preliminary data.</text>
</comment>
<dbReference type="Gene3D" id="3.40.50.720">
    <property type="entry name" value="NAD(P)-binding Rossmann-like Domain"/>
    <property type="match status" value="1"/>
</dbReference>
<dbReference type="PANTHER" id="PTHR43242">
    <property type="entry name" value="NAD(P)-BINDING ROSSMANN-FOLD SUPERFAMILY PROTEIN"/>
    <property type="match status" value="1"/>
</dbReference>
<evidence type="ECO:0000313" key="2">
    <source>
        <dbReference type="EMBL" id="RNI23083.1"/>
    </source>
</evidence>
<dbReference type="Proteomes" id="UP000271678">
    <property type="component" value="Unassembled WGS sequence"/>
</dbReference>
<proteinExistence type="predicted"/>
<feature type="domain" description="RmlD-like substrate binding" evidence="1">
    <location>
        <begin position="1"/>
        <end position="221"/>
    </location>
</feature>
<dbReference type="PANTHER" id="PTHR43242:SF1">
    <property type="entry name" value="NAD(P)-BINDING ROSSMANN-FOLD SUPERFAMILY PROTEIN"/>
    <property type="match status" value="1"/>
</dbReference>
<protein>
    <submittedName>
        <fullName evidence="2">NAD-dependent epimerase/dehydratase family protein</fullName>
    </submittedName>
</protein>
<reference evidence="2 3" key="1">
    <citation type="submission" date="2018-11" db="EMBL/GenBank/DDBJ databases">
        <title>Draft genome of Simplicispira Flexivirga sp. BO-16.</title>
        <authorList>
            <person name="Im W.T."/>
        </authorList>
    </citation>
    <scope>NUCLEOTIDE SEQUENCE [LARGE SCALE GENOMIC DNA]</scope>
    <source>
        <strain evidence="2 3">BO-16</strain>
    </source>
</reference>
<evidence type="ECO:0000313" key="3">
    <source>
        <dbReference type="Proteomes" id="UP000271678"/>
    </source>
</evidence>
<sequence>MRILVTGGTGYLGSAAASQAAAAGHDVMGVSRSAAVRLDVAELAECRRVVAQVAPDVVIHTAYGQDDWRTTAEGAAHVAIAAGESGAHLVHVSSDAVFSGQAPAYDESAIPDPVNRYGAAKAAAEVAVRAVLPAATIVRTSLILGPDSFMERLVHNLAGGADGVLFADDIRCPVHRDDLAAAVLELAAERPAGMFHCGGPDAISRADIGRLIARRDGLAFDRIRIGSRASFGPGQQLDLRLDSRHTQGLLRTRLRGAREFL</sequence>
<accession>A0A3M9ME19</accession>
<dbReference type="InterPro" id="IPR036291">
    <property type="entry name" value="NAD(P)-bd_dom_sf"/>
</dbReference>